<reference evidence="1 2" key="1">
    <citation type="submission" date="2020-01" db="EMBL/GenBank/DDBJ databases">
        <title>Patterns of diversity and host range of bacteriophage communities associated with bean-nodulatin bacteria.</title>
        <authorList>
            <person name="Vann Cauwenberghe J."/>
            <person name="Santamaria R.I."/>
            <person name="Bustos P."/>
            <person name="Juarez S."/>
            <person name="Gonzalez V."/>
        </authorList>
    </citation>
    <scope>NUCLEOTIDE SEQUENCE [LARGE SCALE GENOMIC DNA]</scope>
    <source>
        <strain evidence="2">RHph</strain>
    </source>
</reference>
<sequence length="64" mass="7434">MTIPRLFNPDDRIKVTREGSTFLGWKGKVIATRGRNFAFPIVVKLDNWKHDISFGENELEKIDD</sequence>
<name>A0A7S5R9S6_9CAUD</name>
<dbReference type="SUPFAM" id="SSF50090">
    <property type="entry name" value="Electron transport accessory proteins"/>
    <property type="match status" value="1"/>
</dbReference>
<evidence type="ECO:0000313" key="1">
    <source>
        <dbReference type="EMBL" id="QIG73642.1"/>
    </source>
</evidence>
<dbReference type="Proteomes" id="UP000615696">
    <property type="component" value="Segment"/>
</dbReference>
<gene>
    <name evidence="1" type="ORF">EVC04_205</name>
</gene>
<dbReference type="EMBL" id="MN988532">
    <property type="protein sequence ID" value="QIG73642.1"/>
    <property type="molecule type" value="Genomic_DNA"/>
</dbReference>
<dbReference type="InterPro" id="IPR008990">
    <property type="entry name" value="Elect_transpt_acc-like_dom_sf"/>
</dbReference>
<evidence type="ECO:0000313" key="2">
    <source>
        <dbReference type="Proteomes" id="UP000615696"/>
    </source>
</evidence>
<keyword evidence="2" id="KW-1185">Reference proteome</keyword>
<proteinExistence type="predicted"/>
<protein>
    <submittedName>
        <fullName evidence="1">Uncharacterized protein</fullName>
    </submittedName>
</protein>
<accession>A0A7S5R9S6</accession>
<organism evidence="1 2">
    <name type="scientific">Rhizobium phage RHph_I1_9</name>
    <dbReference type="NCBI Taxonomy" id="2509729"/>
    <lineage>
        <taxon>Viruses</taxon>
        <taxon>Duplodnaviria</taxon>
        <taxon>Heunggongvirae</taxon>
        <taxon>Uroviricota</taxon>
        <taxon>Caudoviricetes</taxon>
        <taxon>Pootjesviridae</taxon>
        <taxon>Staniewskivirinae</taxon>
        <taxon>Trinifflemingvirus</taxon>
        <taxon>Trinifflemingvirus I19</taxon>
    </lineage>
</organism>